<keyword evidence="1" id="KW-1185">Reference proteome</keyword>
<reference evidence="2" key="1">
    <citation type="submission" date="2022-11" db="UniProtKB">
        <authorList>
            <consortium name="WormBaseParasite"/>
        </authorList>
    </citation>
    <scope>IDENTIFICATION</scope>
</reference>
<name>A0A915KIE3_ROMCU</name>
<evidence type="ECO:0000313" key="1">
    <source>
        <dbReference type="Proteomes" id="UP000887565"/>
    </source>
</evidence>
<dbReference type="Proteomes" id="UP000887565">
    <property type="component" value="Unplaced"/>
</dbReference>
<dbReference type="WBParaSite" id="nRc.2.0.1.t38600-RA">
    <property type="protein sequence ID" value="nRc.2.0.1.t38600-RA"/>
    <property type="gene ID" value="nRc.2.0.1.g38600"/>
</dbReference>
<evidence type="ECO:0000313" key="2">
    <source>
        <dbReference type="WBParaSite" id="nRc.2.0.1.t38600-RA"/>
    </source>
</evidence>
<organism evidence="1 2">
    <name type="scientific">Romanomermis culicivorax</name>
    <name type="common">Nematode worm</name>
    <dbReference type="NCBI Taxonomy" id="13658"/>
    <lineage>
        <taxon>Eukaryota</taxon>
        <taxon>Metazoa</taxon>
        <taxon>Ecdysozoa</taxon>
        <taxon>Nematoda</taxon>
        <taxon>Enoplea</taxon>
        <taxon>Dorylaimia</taxon>
        <taxon>Mermithida</taxon>
        <taxon>Mermithoidea</taxon>
        <taxon>Mermithidae</taxon>
        <taxon>Romanomermis</taxon>
    </lineage>
</organism>
<dbReference type="AlphaFoldDB" id="A0A915KIE3"/>
<sequence length="58" mass="6949">MIRIRVLEKWFKMVYVKPLNVLCERTNVESGDLQNALVLYAEPNFRSHILVHFDVQKF</sequence>
<proteinExistence type="predicted"/>
<protein>
    <submittedName>
        <fullName evidence="2">Uncharacterized protein</fullName>
    </submittedName>
</protein>
<accession>A0A915KIE3</accession>